<evidence type="ECO:0000313" key="2">
    <source>
        <dbReference type="Proteomes" id="UP000474104"/>
    </source>
</evidence>
<protein>
    <submittedName>
        <fullName evidence="1">Uncharacterized protein</fullName>
    </submittedName>
</protein>
<accession>A0A9X5CBA6</accession>
<evidence type="ECO:0000313" key="1">
    <source>
        <dbReference type="EMBL" id="NDO68076.1"/>
    </source>
</evidence>
<comment type="caution">
    <text evidence="1">The sequence shown here is derived from an EMBL/GenBank/DDBJ whole genome shotgun (WGS) entry which is preliminary data.</text>
</comment>
<gene>
    <name evidence="1" type="ORF">FMM80_04875</name>
</gene>
<reference evidence="1 2" key="1">
    <citation type="submission" date="2019-07" db="EMBL/GenBank/DDBJ databases">
        <title>Draft genome sequences of 15 bacterial species constituting the stable defined intestinal microbiota of the GM15 gnotobiotic mouse model.</title>
        <authorList>
            <person name="Elie C."/>
            <person name="Mathieu A."/>
            <person name="Saliou A."/>
            <person name="Darnaud M."/>
            <person name="Leulier F."/>
            <person name="Tamellini A."/>
        </authorList>
    </citation>
    <scope>NUCLEOTIDE SEQUENCE [LARGE SCALE GENOMIC DNA]</scope>
    <source>
        <strain evidence="2">ASF 502</strain>
    </source>
</reference>
<sequence length="209" mass="23571">MQTFKNLGERIDGILSDIKNGSDELLIAHKLSSLFENKPKERLLKETLERLEKGKMITPDIVGGVIASDKLVVNDIGSDAARIYMLDYIFESVRNNETKISLKKAQEIYPLSSNEIITDGKGNVGIMYIPIAMYINEEENQDIVIFASAIGDFNIAKNEKAAVFAVGITYSDYNEANGCAVWQEVMPKKGRREEGKCISRYTQKARWFY</sequence>
<organism evidence="1 2">
    <name type="scientific">Schaedlerella arabinosiphila</name>
    <dbReference type="NCBI Taxonomy" id="2044587"/>
    <lineage>
        <taxon>Bacteria</taxon>
        <taxon>Bacillati</taxon>
        <taxon>Bacillota</taxon>
        <taxon>Clostridia</taxon>
        <taxon>Lachnospirales</taxon>
        <taxon>Lachnospiraceae</taxon>
        <taxon>Schaedlerella</taxon>
    </lineage>
</organism>
<proteinExistence type="predicted"/>
<name>A0A9X5CBA6_9FIRM</name>
<dbReference type="AlphaFoldDB" id="A0A9X5CBA6"/>
<dbReference type="Proteomes" id="UP000474104">
    <property type="component" value="Unassembled WGS sequence"/>
</dbReference>
<dbReference type="RefSeq" id="WP_004070166.1">
    <property type="nucleotide sequence ID" value="NZ_VIRB01000034.1"/>
</dbReference>
<dbReference type="EMBL" id="VIRB01000034">
    <property type="protein sequence ID" value="NDO68076.1"/>
    <property type="molecule type" value="Genomic_DNA"/>
</dbReference>